<reference evidence="3" key="3">
    <citation type="submission" date="2021-08" db="EMBL/GenBank/DDBJ databases">
        <authorList>
            <person name="de Jong S."/>
            <person name="van den Broek M."/>
            <person name="Merkel A."/>
            <person name="de la Torre Cortes P."/>
            <person name="Kalamorz F."/>
            <person name="Cook G."/>
            <person name="van Loosdrecht M."/>
            <person name="McMillan D."/>
        </authorList>
    </citation>
    <scope>NUCLEOTIDE SEQUENCE</scope>
    <source>
        <strain evidence="3">TA2.A1</strain>
    </source>
</reference>
<evidence type="ECO:0000313" key="2">
    <source>
        <dbReference type="EMBL" id="EGL83362.1"/>
    </source>
</evidence>
<organism evidence="2 4">
    <name type="scientific">Caldalkalibacillus thermarum (strain TA2.A1)</name>
    <dbReference type="NCBI Taxonomy" id="986075"/>
    <lineage>
        <taxon>Bacteria</taxon>
        <taxon>Bacillati</taxon>
        <taxon>Bacillota</taxon>
        <taxon>Bacilli</taxon>
        <taxon>Bacillales</taxon>
        <taxon>Bacillaceae</taxon>
        <taxon>Caldalkalibacillus</taxon>
    </lineage>
</organism>
<name>F5L5K6_CALTT</name>
<dbReference type="EMBL" id="CP082237">
    <property type="protein sequence ID" value="QZT32875.1"/>
    <property type="molecule type" value="Genomic_DNA"/>
</dbReference>
<dbReference type="KEGG" id="cthu:HUR95_10925"/>
<protein>
    <submittedName>
        <fullName evidence="2">Uncharacterized protein</fullName>
    </submittedName>
</protein>
<evidence type="ECO:0000313" key="4">
    <source>
        <dbReference type="Proteomes" id="UP000010716"/>
    </source>
</evidence>
<dbReference type="AlphaFoldDB" id="F5L5K6"/>
<gene>
    <name evidence="2" type="ORF">CathTA2_1069</name>
    <name evidence="3" type="ORF">HUR95_10925</name>
</gene>
<evidence type="ECO:0000256" key="1">
    <source>
        <dbReference type="SAM" id="Phobius"/>
    </source>
</evidence>
<feature type="transmembrane region" description="Helical" evidence="1">
    <location>
        <begin position="83"/>
        <end position="103"/>
    </location>
</feature>
<proteinExistence type="predicted"/>
<keyword evidence="1" id="KW-0812">Transmembrane</keyword>
<keyword evidence="1" id="KW-0472">Membrane</keyword>
<dbReference type="EMBL" id="AFCE01000109">
    <property type="protein sequence ID" value="EGL83362.1"/>
    <property type="molecule type" value="Genomic_DNA"/>
</dbReference>
<feature type="transmembrane region" description="Helical" evidence="1">
    <location>
        <begin position="34"/>
        <end position="51"/>
    </location>
</feature>
<reference evidence="2 4" key="1">
    <citation type="journal article" date="2011" name="J. Bacteriol.">
        <title>Draft genome sequence of the thermoalkaliphilic Caldalkalibacillus thermarum strain TA2.A1.</title>
        <authorList>
            <person name="Kalamorz F."/>
            <person name="Keis S."/>
            <person name="McMillan D.G."/>
            <person name="Olsson K."/>
            <person name="Stanton J.A."/>
            <person name="Stockwell P."/>
            <person name="Black M.A."/>
            <person name="Klingeman D.M."/>
            <person name="Land M.L."/>
            <person name="Han C.S."/>
            <person name="Martin S.L."/>
            <person name="Becher S.A."/>
            <person name="Peddie C.J."/>
            <person name="Morgan H.W."/>
            <person name="Matthies D."/>
            <person name="Preiss L."/>
            <person name="Meier T."/>
            <person name="Brown S.D."/>
            <person name="Cook G.M."/>
        </authorList>
    </citation>
    <scope>NUCLEOTIDE SEQUENCE [LARGE SCALE GENOMIC DNA]</scope>
    <source>
        <strain evidence="2 4">TA2.A1</strain>
    </source>
</reference>
<evidence type="ECO:0000313" key="3">
    <source>
        <dbReference type="EMBL" id="QZT32875.1"/>
    </source>
</evidence>
<dbReference type="RefSeq" id="WP_007503814.1">
    <property type="nucleotide sequence ID" value="NZ_CP082237.1"/>
</dbReference>
<keyword evidence="5" id="KW-1185">Reference proteome</keyword>
<accession>F5L5K6</accession>
<sequence>MVKKYVALTVLHLLLLSFITLLFSRQIGLPWSHTMFFVGGVAIGVAAFYAVSGDFFTKRAELETEHQTRGVYQEQQQKYTVTVNPFFVASLLFFICSFIFPYLF</sequence>
<dbReference type="Proteomes" id="UP000825179">
    <property type="component" value="Chromosome"/>
</dbReference>
<reference evidence="3 5" key="2">
    <citation type="journal article" date="2020" name="Extremophiles">
        <title>Genomic analysis of Caldalkalibacillus thermarum TA2.A1 reveals aerobic alkaliphilic metabolism and evolutionary hallmarks linking alkaliphilic bacteria and plant life.</title>
        <authorList>
            <person name="de Jong S.I."/>
            <person name="van den Broek M.A."/>
            <person name="Merkel A.Y."/>
            <person name="de la Torre Cortes P."/>
            <person name="Kalamorz F."/>
            <person name="Cook G.M."/>
            <person name="van Loosdrecht M.C.M."/>
            <person name="McMillan D.G.G."/>
        </authorList>
    </citation>
    <scope>NUCLEOTIDE SEQUENCE [LARGE SCALE GENOMIC DNA]</scope>
    <source>
        <strain evidence="3 5">TA2.A1</strain>
    </source>
</reference>
<keyword evidence="1" id="KW-1133">Transmembrane helix</keyword>
<dbReference type="Proteomes" id="UP000010716">
    <property type="component" value="Unassembled WGS sequence"/>
</dbReference>
<evidence type="ECO:0000313" key="5">
    <source>
        <dbReference type="Proteomes" id="UP000825179"/>
    </source>
</evidence>